<comment type="caution">
    <text evidence="3">The sequence shown here is derived from an EMBL/GenBank/DDBJ whole genome shotgun (WGS) entry which is preliminary data.</text>
</comment>
<dbReference type="InterPro" id="IPR058550">
    <property type="entry name" value="Plasmid_parti_N"/>
</dbReference>
<feature type="region of interest" description="Disordered" evidence="1">
    <location>
        <begin position="175"/>
        <end position="227"/>
    </location>
</feature>
<sequence length="342" mass="38314">MMVDLSKMQPPKAASGNAASVAVSTEQSTPLELWQEKNYFELHSEILVYGRATCENLLQMAKGLKRMNDEKLFKAGGYSTFEEYTETALGIKKSQAYTYIKALDTLGEEFFQLTGKIGITKISLLADLTETEREELTQTTDVESTTVKELKAKIEELRGEVAEKENKITELEWNAEAERLKTSENPDQPENTEALSAAQSAAEQAQAEAERAREEADAKAAEAAHARADAEALREKIKKLEEDKKKLNDKLKNPPVKEVENAETVAARDRAIAELAEKQAEIERLNKKLLIADDAAMTEFKIKFLDWQKLGNDLLGVLEKMKDELREKSRAAFLAVVRGWQS</sequence>
<accession>A0A4Q2KK43</accession>
<dbReference type="AlphaFoldDB" id="A0A4Q2KK43"/>
<gene>
    <name evidence="3" type="ORF">ESZ91_00145</name>
</gene>
<protein>
    <recommendedName>
        <fullName evidence="2">Plasmid partition protein putative N-terminal domain-containing protein</fullName>
    </recommendedName>
</protein>
<proteinExistence type="predicted"/>
<dbReference type="Pfam" id="PF01672">
    <property type="entry name" value="Plasmid_parti_N"/>
    <property type="match status" value="1"/>
</dbReference>
<dbReference type="EMBL" id="SDOZ01000001">
    <property type="protein sequence ID" value="RXZ63822.1"/>
    <property type="molecule type" value="Genomic_DNA"/>
</dbReference>
<evidence type="ECO:0000313" key="4">
    <source>
        <dbReference type="Proteomes" id="UP000291269"/>
    </source>
</evidence>
<dbReference type="OrthoDB" id="1863327at2"/>
<dbReference type="RefSeq" id="WP_129222911.1">
    <property type="nucleotide sequence ID" value="NZ_SDOZ01000001.1"/>
</dbReference>
<organism evidence="3 4">
    <name type="scientific">Candidatus Borkfalkia ceftriaxoniphila</name>
    <dbReference type="NCBI Taxonomy" id="2508949"/>
    <lineage>
        <taxon>Bacteria</taxon>
        <taxon>Bacillati</taxon>
        <taxon>Bacillota</taxon>
        <taxon>Clostridia</taxon>
        <taxon>Christensenellales</taxon>
        <taxon>Christensenellaceae</taxon>
        <taxon>Candidatus Borkfalkia</taxon>
    </lineage>
</organism>
<feature type="compositionally biased region" description="Basic and acidic residues" evidence="1">
    <location>
        <begin position="175"/>
        <end position="184"/>
    </location>
</feature>
<evidence type="ECO:0000256" key="1">
    <source>
        <dbReference type="SAM" id="MobiDB-lite"/>
    </source>
</evidence>
<feature type="domain" description="Plasmid partition protein putative N-terminal" evidence="2">
    <location>
        <begin position="36"/>
        <end position="105"/>
    </location>
</feature>
<dbReference type="Proteomes" id="UP000291269">
    <property type="component" value="Unassembled WGS sequence"/>
</dbReference>
<feature type="compositionally biased region" description="Low complexity" evidence="1">
    <location>
        <begin position="193"/>
        <end position="207"/>
    </location>
</feature>
<feature type="compositionally biased region" description="Basic and acidic residues" evidence="1">
    <location>
        <begin position="208"/>
        <end position="227"/>
    </location>
</feature>
<evidence type="ECO:0000259" key="2">
    <source>
        <dbReference type="Pfam" id="PF01672"/>
    </source>
</evidence>
<evidence type="ECO:0000313" key="3">
    <source>
        <dbReference type="EMBL" id="RXZ63822.1"/>
    </source>
</evidence>
<name>A0A4Q2KK43_9FIRM</name>
<feature type="region of interest" description="Disordered" evidence="1">
    <location>
        <begin position="1"/>
        <end position="21"/>
    </location>
</feature>
<reference evidence="3 4" key="1">
    <citation type="journal article" date="2019" name="Gut">
        <title>Antibiotics-induced monodominance of a novel gut bacterial order.</title>
        <authorList>
            <person name="Hildebrand F."/>
            <person name="Moitinho-Silva L."/>
            <person name="Blasche S."/>
            <person name="Jahn M.T."/>
            <person name="Gossmann T.I."/>
            <person name="Heuerta-Cepas J."/>
            <person name="Hercog R."/>
            <person name="Luetge M."/>
            <person name="Bahram M."/>
            <person name="Pryszlak A."/>
            <person name="Alves R.J."/>
            <person name="Waszak S.M."/>
            <person name="Zhu A."/>
            <person name="Ye L."/>
            <person name="Costea P.I."/>
            <person name="Aalvink S."/>
            <person name="Belzer C."/>
            <person name="Forslund S.K."/>
            <person name="Sunagawa S."/>
            <person name="Hentschel U."/>
            <person name="Merten C."/>
            <person name="Patil K.R."/>
            <person name="Benes V."/>
            <person name="Bork P."/>
        </authorList>
    </citation>
    <scope>NUCLEOTIDE SEQUENCE [LARGE SCALE GENOMIC DNA]</scope>
    <source>
        <strain evidence="3 4">HDS1380</strain>
    </source>
</reference>
<keyword evidence="4" id="KW-1185">Reference proteome</keyword>